<dbReference type="PANTHER" id="PTHR47523">
    <property type="entry name" value="F21O3.11 PROTEIN"/>
    <property type="match status" value="1"/>
</dbReference>
<keyword evidence="1" id="KW-0175">Coiled coil</keyword>
<evidence type="ECO:0000313" key="5">
    <source>
        <dbReference type="Proteomes" id="UP000236161"/>
    </source>
</evidence>
<accession>A0A2I0BEA0</accession>
<evidence type="ECO:0000259" key="3">
    <source>
        <dbReference type="Pfam" id="PF01764"/>
    </source>
</evidence>
<dbReference type="STRING" id="1088818.A0A2I0BEA0"/>
<organism evidence="4 5">
    <name type="scientific">Apostasia shenzhenica</name>
    <dbReference type="NCBI Taxonomy" id="1088818"/>
    <lineage>
        <taxon>Eukaryota</taxon>
        <taxon>Viridiplantae</taxon>
        <taxon>Streptophyta</taxon>
        <taxon>Embryophyta</taxon>
        <taxon>Tracheophyta</taxon>
        <taxon>Spermatophyta</taxon>
        <taxon>Magnoliopsida</taxon>
        <taxon>Liliopsida</taxon>
        <taxon>Asparagales</taxon>
        <taxon>Orchidaceae</taxon>
        <taxon>Apostasioideae</taxon>
        <taxon>Apostasia</taxon>
    </lineage>
</organism>
<dbReference type="SUPFAM" id="SSF53474">
    <property type="entry name" value="alpha/beta-Hydrolases"/>
    <property type="match status" value="1"/>
</dbReference>
<dbReference type="Gene3D" id="3.40.50.300">
    <property type="entry name" value="P-loop containing nucleotide triphosphate hydrolases"/>
    <property type="match status" value="1"/>
</dbReference>
<dbReference type="GO" id="GO:0006629">
    <property type="term" value="P:lipid metabolic process"/>
    <property type="evidence" value="ECO:0007669"/>
    <property type="project" value="InterPro"/>
</dbReference>
<name>A0A2I0BEA0_9ASPA</name>
<dbReference type="InterPro" id="IPR029058">
    <property type="entry name" value="AB_hydrolase_fold"/>
</dbReference>
<keyword evidence="2" id="KW-0472">Membrane</keyword>
<proteinExistence type="predicted"/>
<dbReference type="Pfam" id="PF01764">
    <property type="entry name" value="Lipase_3"/>
    <property type="match status" value="1"/>
</dbReference>
<evidence type="ECO:0000313" key="4">
    <source>
        <dbReference type="EMBL" id="PKA66130.1"/>
    </source>
</evidence>
<evidence type="ECO:0000256" key="2">
    <source>
        <dbReference type="SAM" id="Phobius"/>
    </source>
</evidence>
<keyword evidence="2" id="KW-0812">Transmembrane</keyword>
<protein>
    <recommendedName>
        <fullName evidence="3">Fungal lipase-type domain-containing protein</fullName>
    </recommendedName>
</protein>
<dbReference type="InterPro" id="IPR027417">
    <property type="entry name" value="P-loop_NTPase"/>
</dbReference>
<evidence type="ECO:0000256" key="1">
    <source>
        <dbReference type="SAM" id="Coils"/>
    </source>
</evidence>
<feature type="coiled-coil region" evidence="1">
    <location>
        <begin position="39"/>
        <end position="70"/>
    </location>
</feature>
<dbReference type="Gene3D" id="3.40.50.1820">
    <property type="entry name" value="alpha/beta hydrolase"/>
    <property type="match status" value="1"/>
</dbReference>
<feature type="coiled-coil region" evidence="1">
    <location>
        <begin position="772"/>
        <end position="799"/>
    </location>
</feature>
<sequence length="1037" mass="115518">MESIYRRVEAWVKDRTARMAVSWPPQAPPGWRWPPWKDRQDRREQERRLREEYERQRRQLRDLCRAAKADSVADLQEIFCSMVLAECVYKRPAADMIRAINKFKGDFGGQLVSLEHVQPSLDHVLHRYLLAEAGDTLFASFIGTKQYKDVITDVNILQGAIFHEDDEDFEAMDVIESHIVDSQNNIDESLGNPTKATKKMSKIAKPAAHRGFLARAKGIPALEIYRLAQKKNRNLVLCGHSLGGAVAALATLSILRILSSSSTCKEHAKIQVKCITFSQPAVGNAALKDYVHQKGWQNYFKSYCIPEDLVPRILSPAYFHHYNSQTAQKTYDSAVDDRLIVKSDDNTKKLQIIKPKDTTEEQLVLGLGPVQTSFWRLSKLVRLEGMLRHLNALKSVGNEFRRSSLTDLSPTSTIDETEAEPQSLEIQEGCDGISLKPISDIKGVPLEGNSKLHGGTVDSSRWRKVPYLPSYVPFGQLYLLRDSLVELLSDSEYSKLTSMSSVIAELKERFQSHSMKSYRSRFQKIYERFVCVNAASFLGMDQLPMSPHLKQLLGLRAVGSVELGHIVDSPVIRTATSILPLGWSGIPGNKNGEPLKVDVIGHGLHLCTLVQARVNGNWCSTVVESLPAVPSYSSNLSIQPDLQKMRIVIGSPLKKPPKCHVEESLSPLFSYPVADCVSTSPENSFESSCERNSICEAVGDFVVYCTTDFTTVSKKVHVRVRRVRLLGFEGAGKTSLFKAVVNQSRNRKDMSFESVHAEVDVKEKIIDGLCYLDSEGVNLQELQSEAAKFREELQNGLNDLGKKIDLVVLVHNLSQRIPHCHQSINTSTIPALSLLLSEVKDHEIPWVLAITNKFCVDAHDQSMLVKSATEAYGAHPNMTQVINSRPFVVPSVSNSFESLNSADSSLTRRLGHHKLILAPFNLARRSLQRKEINFPIEGVTAFRQLVHQVLHDNEEMAFQVKSSCFTPIDHVVCKEELANERLSLELAREKETTAEESRVSHEKGSSITAAAVGGSLGAGLGLVMAVVMGAASALRKP</sequence>
<dbReference type="AlphaFoldDB" id="A0A2I0BEA0"/>
<dbReference type="SUPFAM" id="SSF52540">
    <property type="entry name" value="P-loop containing nucleoside triphosphate hydrolases"/>
    <property type="match status" value="1"/>
</dbReference>
<dbReference type="EMBL" id="KZ451887">
    <property type="protein sequence ID" value="PKA66130.1"/>
    <property type="molecule type" value="Genomic_DNA"/>
</dbReference>
<feature type="transmembrane region" description="Helical" evidence="2">
    <location>
        <begin position="1007"/>
        <end position="1034"/>
    </location>
</feature>
<dbReference type="PANTHER" id="PTHR47523:SF1">
    <property type="entry name" value="F21O3.11 PROTEIN"/>
    <property type="match status" value="1"/>
</dbReference>
<reference evidence="4 5" key="1">
    <citation type="journal article" date="2017" name="Nature">
        <title>The Apostasia genome and the evolution of orchids.</title>
        <authorList>
            <person name="Zhang G.Q."/>
            <person name="Liu K.W."/>
            <person name="Li Z."/>
            <person name="Lohaus R."/>
            <person name="Hsiao Y.Y."/>
            <person name="Niu S.C."/>
            <person name="Wang J.Y."/>
            <person name="Lin Y.C."/>
            <person name="Xu Q."/>
            <person name="Chen L.J."/>
            <person name="Yoshida K."/>
            <person name="Fujiwara S."/>
            <person name="Wang Z.W."/>
            <person name="Zhang Y.Q."/>
            <person name="Mitsuda N."/>
            <person name="Wang M."/>
            <person name="Liu G.H."/>
            <person name="Pecoraro L."/>
            <person name="Huang H.X."/>
            <person name="Xiao X.J."/>
            <person name="Lin M."/>
            <person name="Wu X.Y."/>
            <person name="Wu W.L."/>
            <person name="Chen Y.Y."/>
            <person name="Chang S.B."/>
            <person name="Sakamoto S."/>
            <person name="Ohme-Takagi M."/>
            <person name="Yagi M."/>
            <person name="Zeng S.J."/>
            <person name="Shen C.Y."/>
            <person name="Yeh C.M."/>
            <person name="Luo Y.B."/>
            <person name="Tsai W.C."/>
            <person name="Van de Peer Y."/>
            <person name="Liu Z.J."/>
        </authorList>
    </citation>
    <scope>NUCLEOTIDE SEQUENCE [LARGE SCALE GENOMIC DNA]</scope>
    <source>
        <strain evidence="5">cv. Shenzhen</strain>
        <tissue evidence="4">Stem</tissue>
    </source>
</reference>
<dbReference type="InterPro" id="IPR002921">
    <property type="entry name" value="Fungal_lipase-type"/>
</dbReference>
<dbReference type="Proteomes" id="UP000236161">
    <property type="component" value="Unassembled WGS sequence"/>
</dbReference>
<keyword evidence="2" id="KW-1133">Transmembrane helix</keyword>
<dbReference type="OrthoDB" id="438440at2759"/>
<gene>
    <name evidence="4" type="ORF">AXF42_Ash018420</name>
</gene>
<keyword evidence="5" id="KW-1185">Reference proteome</keyword>
<feature type="domain" description="Fungal lipase-type" evidence="3">
    <location>
        <begin position="184"/>
        <end position="313"/>
    </location>
</feature>